<feature type="region of interest" description="Disordered" evidence="1">
    <location>
        <begin position="16"/>
        <end position="42"/>
    </location>
</feature>
<name>A0A0D6A3U1_9LACO</name>
<reference evidence="2 3" key="1">
    <citation type="submission" date="2015-03" db="EMBL/GenBank/DDBJ databases">
        <title>Complete genome sequence of Lactobacillus acetotolerans NBRC 13120.</title>
        <authorList>
            <person name="Toh H."/>
            <person name="Morita H."/>
            <person name="Fujita N."/>
        </authorList>
    </citation>
    <scope>NUCLEOTIDE SEQUENCE [LARGE SCALE GENOMIC DNA]</scope>
    <source>
        <strain evidence="2 3">NBRC 13120</strain>
    </source>
</reference>
<dbReference type="PATRIC" id="fig|1600.4.peg.998"/>
<dbReference type="KEGG" id="lae:LBAT_0975"/>
<accession>A0A0D6A3U1</accession>
<dbReference type="InterPro" id="IPR047909">
    <property type="entry name" value="SPJ_0845-like_N"/>
</dbReference>
<protein>
    <submittedName>
        <fullName evidence="2">Uncharacterized protein</fullName>
    </submittedName>
</protein>
<evidence type="ECO:0000313" key="2">
    <source>
        <dbReference type="EMBL" id="BAQ57364.1"/>
    </source>
</evidence>
<dbReference type="RefSeq" id="WP_269147246.1">
    <property type="nucleotide sequence ID" value="NZ_AP014808.1"/>
</dbReference>
<evidence type="ECO:0000256" key="1">
    <source>
        <dbReference type="SAM" id="MobiDB-lite"/>
    </source>
</evidence>
<feature type="compositionally biased region" description="Basic residues" evidence="1">
    <location>
        <begin position="27"/>
        <end position="42"/>
    </location>
</feature>
<keyword evidence="3" id="KW-1185">Reference proteome</keyword>
<dbReference type="EMBL" id="AP014808">
    <property type="protein sequence ID" value="BAQ57364.1"/>
    <property type="molecule type" value="Genomic_DNA"/>
</dbReference>
<sequence length="42" mass="4931">MGLTFQKQDDLDKKLDKFAVVPDPKKTARNKNKNKKKNKDKK</sequence>
<dbReference type="NCBIfam" id="NF040897">
    <property type="entry name" value="SPJ_0845_Nterm"/>
    <property type="match status" value="1"/>
</dbReference>
<proteinExistence type="predicted"/>
<gene>
    <name evidence="2" type="ORF">LBAT_0975</name>
</gene>
<organism evidence="2 3">
    <name type="scientific">Lactobacillus acetotolerans</name>
    <dbReference type="NCBI Taxonomy" id="1600"/>
    <lineage>
        <taxon>Bacteria</taxon>
        <taxon>Bacillati</taxon>
        <taxon>Bacillota</taxon>
        <taxon>Bacilli</taxon>
        <taxon>Lactobacillales</taxon>
        <taxon>Lactobacillaceae</taxon>
        <taxon>Lactobacillus</taxon>
    </lineage>
</organism>
<evidence type="ECO:0000313" key="3">
    <source>
        <dbReference type="Proteomes" id="UP000035709"/>
    </source>
</evidence>
<dbReference type="Proteomes" id="UP000035709">
    <property type="component" value="Chromosome"/>
</dbReference>
<dbReference type="AlphaFoldDB" id="A0A0D6A3U1"/>